<dbReference type="NCBIfam" id="NF033545">
    <property type="entry name" value="transpos_IS630"/>
    <property type="match status" value="1"/>
</dbReference>
<keyword evidence="3" id="KW-1185">Reference proteome</keyword>
<dbReference type="SUPFAM" id="SSF53098">
    <property type="entry name" value="Ribonuclease H-like"/>
    <property type="match status" value="1"/>
</dbReference>
<evidence type="ECO:0000259" key="1">
    <source>
        <dbReference type="Pfam" id="PF13358"/>
    </source>
</evidence>
<sequence>MASPVRVRRLTEQEGQKLQRIVRRGSTSSVRFRRAMMLLASSGGSPVPVIAQLVQADEDTVRDVIHRFNEVGMACLDPRWAGGRPRLLSIEDEDFVIEAATTRPTVLGKPFTRWSIRKLAEHLRRNIARPVRIGREALRCLLLRRGISFQRTKTWKESPDPDFDAKLDRIEFALTERPDRTFALDEFGPLGVRPIAGSCWAPRSSPDRLPATYRRTHGITYFHGCYSVGDDRLWGVVRRRKGIDHTWAALRSIRAARPDGAPIYVILDNLSAHLNRRIRRWADRNKVELCFTPTYASWANPIEAHFGPLRQFTLANSNHPNHTVQTRALHAYLRWRNENARHPDVLAAQRHERARIRSEKHIRWGGRSLQLAA</sequence>
<reference evidence="2" key="1">
    <citation type="submission" date="2022-10" db="EMBL/GenBank/DDBJ databases">
        <title>The complete genomes of actinobacterial strains from the NBC collection.</title>
        <authorList>
            <person name="Joergensen T.S."/>
            <person name="Alvarez Arevalo M."/>
            <person name="Sterndorff E.B."/>
            <person name="Faurdal D."/>
            <person name="Vuksanovic O."/>
            <person name="Mourched A.-S."/>
            <person name="Charusanti P."/>
            <person name="Shaw S."/>
            <person name="Blin K."/>
            <person name="Weber T."/>
        </authorList>
    </citation>
    <scope>NUCLEOTIDE SEQUENCE</scope>
    <source>
        <strain evidence="2">NBC_00489</strain>
    </source>
</reference>
<dbReference type="Pfam" id="PF13551">
    <property type="entry name" value="HTH_29"/>
    <property type="match status" value="1"/>
</dbReference>
<dbReference type="Pfam" id="PF13358">
    <property type="entry name" value="DDE_3"/>
    <property type="match status" value="1"/>
</dbReference>
<protein>
    <submittedName>
        <fullName evidence="2">IS630 family transposase</fullName>
    </submittedName>
</protein>
<evidence type="ECO:0000313" key="3">
    <source>
        <dbReference type="Proteomes" id="UP001432161"/>
    </source>
</evidence>
<organism evidence="2 3">
    <name type="scientific">Streptomyces griseoaurantiacus</name>
    <dbReference type="NCBI Taxonomy" id="68213"/>
    <lineage>
        <taxon>Bacteria</taxon>
        <taxon>Bacillati</taxon>
        <taxon>Actinomycetota</taxon>
        <taxon>Actinomycetes</taxon>
        <taxon>Kitasatosporales</taxon>
        <taxon>Streptomycetaceae</taxon>
        <taxon>Streptomyces</taxon>
        <taxon>Streptomyces aurantiacus group</taxon>
    </lineage>
</organism>
<name>A0ABZ1V5V4_9ACTN</name>
<feature type="domain" description="Tc1-like transposase DDE" evidence="1">
    <location>
        <begin position="184"/>
        <end position="317"/>
    </location>
</feature>
<proteinExistence type="predicted"/>
<dbReference type="InterPro" id="IPR009057">
    <property type="entry name" value="Homeodomain-like_sf"/>
</dbReference>
<dbReference type="Proteomes" id="UP001432161">
    <property type="component" value="Chromosome"/>
</dbReference>
<dbReference type="InterPro" id="IPR038717">
    <property type="entry name" value="Tc1-like_DDE_dom"/>
</dbReference>
<accession>A0ABZ1V5V4</accession>
<gene>
    <name evidence="2" type="ORF">OHN36_15215</name>
</gene>
<dbReference type="InterPro" id="IPR012337">
    <property type="entry name" value="RNaseH-like_sf"/>
</dbReference>
<evidence type="ECO:0000313" key="2">
    <source>
        <dbReference type="EMBL" id="WUR38428.1"/>
    </source>
</evidence>
<dbReference type="InterPro" id="IPR047655">
    <property type="entry name" value="Transpos_IS630-like"/>
</dbReference>
<dbReference type="EMBL" id="CP108330">
    <property type="protein sequence ID" value="WUR38428.1"/>
    <property type="molecule type" value="Genomic_DNA"/>
</dbReference>
<dbReference type="SUPFAM" id="SSF46689">
    <property type="entry name" value="Homeodomain-like"/>
    <property type="match status" value="1"/>
</dbReference>
<dbReference type="InterPro" id="IPR036397">
    <property type="entry name" value="RNaseH_sf"/>
</dbReference>
<dbReference type="Gene3D" id="3.30.420.10">
    <property type="entry name" value="Ribonuclease H-like superfamily/Ribonuclease H"/>
    <property type="match status" value="1"/>
</dbReference>